<proteinExistence type="predicted"/>
<protein>
    <submittedName>
        <fullName evidence="2">Uncharacterized protein</fullName>
    </submittedName>
</protein>
<feature type="region of interest" description="Disordered" evidence="1">
    <location>
        <begin position="17"/>
        <end position="119"/>
    </location>
</feature>
<reference evidence="2" key="1">
    <citation type="submission" date="2020-02" db="EMBL/GenBank/DDBJ databases">
        <authorList>
            <person name="Meier V. D."/>
        </authorList>
    </citation>
    <scope>NUCLEOTIDE SEQUENCE</scope>
    <source>
        <strain evidence="2">AVDCRST_MAG69</strain>
    </source>
</reference>
<feature type="compositionally biased region" description="Basic residues" evidence="1">
    <location>
        <begin position="372"/>
        <end position="390"/>
    </location>
</feature>
<feature type="non-terminal residue" evidence="2">
    <location>
        <position position="1"/>
    </location>
</feature>
<dbReference type="AlphaFoldDB" id="A0A6J4SQY5"/>
<evidence type="ECO:0000256" key="1">
    <source>
        <dbReference type="SAM" id="MobiDB-lite"/>
    </source>
</evidence>
<feature type="region of interest" description="Disordered" evidence="1">
    <location>
        <begin position="247"/>
        <end position="339"/>
    </location>
</feature>
<feature type="non-terminal residue" evidence="2">
    <location>
        <position position="422"/>
    </location>
</feature>
<evidence type="ECO:0000313" key="2">
    <source>
        <dbReference type="EMBL" id="CAA9502903.1"/>
    </source>
</evidence>
<feature type="compositionally biased region" description="Basic residues" evidence="1">
    <location>
        <begin position="93"/>
        <end position="105"/>
    </location>
</feature>
<gene>
    <name evidence="2" type="ORF">AVDCRST_MAG69-1996</name>
</gene>
<organism evidence="2">
    <name type="scientific">uncultured Solirubrobacteraceae bacterium</name>
    <dbReference type="NCBI Taxonomy" id="1162706"/>
    <lineage>
        <taxon>Bacteria</taxon>
        <taxon>Bacillati</taxon>
        <taxon>Actinomycetota</taxon>
        <taxon>Thermoleophilia</taxon>
        <taxon>Solirubrobacterales</taxon>
        <taxon>Solirubrobacteraceae</taxon>
        <taxon>environmental samples</taxon>
    </lineage>
</organism>
<dbReference type="EMBL" id="CADCVP010000212">
    <property type="protein sequence ID" value="CAA9502903.1"/>
    <property type="molecule type" value="Genomic_DNA"/>
</dbReference>
<feature type="region of interest" description="Disordered" evidence="1">
    <location>
        <begin position="214"/>
        <end position="233"/>
    </location>
</feature>
<feature type="compositionally biased region" description="Low complexity" evidence="1">
    <location>
        <begin position="300"/>
        <end position="309"/>
    </location>
</feature>
<feature type="region of interest" description="Disordered" evidence="1">
    <location>
        <begin position="372"/>
        <end position="422"/>
    </location>
</feature>
<name>A0A6J4SQY5_9ACTN</name>
<accession>A0A6J4SQY5</accession>
<feature type="region of interest" description="Disordered" evidence="1">
    <location>
        <begin position="132"/>
        <end position="166"/>
    </location>
</feature>
<sequence length="422" mass="45010">AVATSLRCRARRFAARRTHYCGERDGSPPPSRFARRHRSPSPPGCARDGRHPARRRARPAARPGGGDPGGQPHPPGFRAGVRHPALPLGGRGARARVGSRLRRRVPAPLAGRRRSGGDFRAAAPIRQALRRLGRRGRPRRGAALRSGPGHRRAHHPAPRRHRPLRRRGADLDAAGHAHAGRRTVAVRRPRVLHRRAGCRARRALGSRSRLVADRAVHQRGPLSDRAGDRLGGPAQHVRAAVSAAHMAGPLRPGDGPRLASPPGRGGPARDRRAPGGRGGHRRAAGGVSAAARDRARSARARPPARLWAGRMGGVGSRALRQAHARSRAAGEHGGVRRSRVPALRAVRAGGRGDRRPAAHTARSQLLLRLHHAGLRVPGRRQRPRPGRRRAGPAGQHGSADRLSGAVVDHGRTPGAVRAGSPL</sequence>